<evidence type="ECO:0000256" key="2">
    <source>
        <dbReference type="ARBA" id="ARBA00022692"/>
    </source>
</evidence>
<organism evidence="6 7">
    <name type="scientific">Agrilus planipennis</name>
    <name type="common">Emerald ash borer</name>
    <name type="synonym">Agrilus marcopoli</name>
    <dbReference type="NCBI Taxonomy" id="224129"/>
    <lineage>
        <taxon>Eukaryota</taxon>
        <taxon>Metazoa</taxon>
        <taxon>Ecdysozoa</taxon>
        <taxon>Arthropoda</taxon>
        <taxon>Hexapoda</taxon>
        <taxon>Insecta</taxon>
        <taxon>Pterygota</taxon>
        <taxon>Neoptera</taxon>
        <taxon>Endopterygota</taxon>
        <taxon>Coleoptera</taxon>
        <taxon>Polyphaga</taxon>
        <taxon>Elateriformia</taxon>
        <taxon>Buprestoidea</taxon>
        <taxon>Buprestidae</taxon>
        <taxon>Agrilinae</taxon>
        <taxon>Agrilus</taxon>
    </lineage>
</organism>
<keyword evidence="6" id="KW-1185">Reference proteome</keyword>
<dbReference type="KEGG" id="apln:108742822"/>
<keyword evidence="2 5" id="KW-0812">Transmembrane</keyword>
<accession>A0A1W4XMP9</accession>
<proteinExistence type="predicted"/>
<evidence type="ECO:0000256" key="4">
    <source>
        <dbReference type="ARBA" id="ARBA00023136"/>
    </source>
</evidence>
<keyword evidence="3 5" id="KW-1133">Transmembrane helix</keyword>
<feature type="transmembrane region" description="Helical" evidence="5">
    <location>
        <begin position="224"/>
        <end position="245"/>
    </location>
</feature>
<dbReference type="GeneID" id="108742822"/>
<evidence type="ECO:0000256" key="1">
    <source>
        <dbReference type="ARBA" id="ARBA00004141"/>
    </source>
</evidence>
<dbReference type="GO" id="GO:0016020">
    <property type="term" value="C:membrane"/>
    <property type="evidence" value="ECO:0007669"/>
    <property type="project" value="UniProtKB-SubCell"/>
</dbReference>
<reference evidence="7" key="1">
    <citation type="submission" date="2025-08" db="UniProtKB">
        <authorList>
            <consortium name="RefSeq"/>
        </authorList>
    </citation>
    <scope>IDENTIFICATION</scope>
    <source>
        <tissue evidence="7">Entire body</tissue>
    </source>
</reference>
<dbReference type="PANTHER" id="PTHR21191:SF16">
    <property type="entry name" value="AQUAPORIN"/>
    <property type="match status" value="1"/>
</dbReference>
<keyword evidence="4 5" id="KW-0472">Membrane</keyword>
<dbReference type="SUPFAM" id="SSF81338">
    <property type="entry name" value="Aquaporin-like"/>
    <property type="match status" value="1"/>
</dbReference>
<dbReference type="OrthoDB" id="1580043at2759"/>
<dbReference type="Gene3D" id="1.20.1080.10">
    <property type="entry name" value="Glycerol uptake facilitator protein"/>
    <property type="match status" value="1"/>
</dbReference>
<dbReference type="InterPro" id="IPR023271">
    <property type="entry name" value="Aquaporin-like"/>
</dbReference>
<dbReference type="PANTHER" id="PTHR21191">
    <property type="entry name" value="AQUAPORIN"/>
    <property type="match status" value="1"/>
</dbReference>
<protein>
    <submittedName>
        <fullName evidence="7">Aquaporin-11-like</fullName>
    </submittedName>
</protein>
<dbReference type="GO" id="GO:0015267">
    <property type="term" value="F:channel activity"/>
    <property type="evidence" value="ECO:0007669"/>
    <property type="project" value="TreeGrafter"/>
</dbReference>
<evidence type="ECO:0000313" key="7">
    <source>
        <dbReference type="RefSeq" id="XP_018333660.1"/>
    </source>
</evidence>
<dbReference type="RefSeq" id="XP_018333660.1">
    <property type="nucleotide sequence ID" value="XM_018478158.2"/>
</dbReference>
<feature type="transmembrane region" description="Helical" evidence="5">
    <location>
        <begin position="65"/>
        <end position="83"/>
    </location>
</feature>
<sequence length="252" mass="27967">MACNDGDVLLISLAYIFAMLIFSRILRCCIRENLDDPQKCFALIVITCIESTAVSCELQTVSDKFGLPMYFYLLFFLQLWWGLTRGPVMSSVDEIMEEVINEEAGVCEAIAIVTTQIIGFYLGFLAAKSFWMLQLTKEHKARICAKCSAGPKIRMWSGMLVEAIGVGLNKIAGRGCSSMELVPGVLLKTFALIYTVVAALDYTGGFFSPSLAMAMQFGCEDFRFFDHFIVYWLGPLIGSFGASYLCENLVNS</sequence>
<comment type="subcellular location">
    <subcellularLocation>
        <location evidence="1">Membrane</location>
        <topology evidence="1">Multi-pass membrane protein</topology>
    </subcellularLocation>
</comment>
<dbReference type="InterPro" id="IPR051883">
    <property type="entry name" value="AQP11/12_channel"/>
</dbReference>
<name>A0A1W4XMP9_AGRPL</name>
<evidence type="ECO:0000256" key="5">
    <source>
        <dbReference type="SAM" id="Phobius"/>
    </source>
</evidence>
<gene>
    <name evidence="7" type="primary">LOC108742822</name>
</gene>
<feature type="transmembrane region" description="Helical" evidence="5">
    <location>
        <begin position="6"/>
        <end position="26"/>
    </location>
</feature>
<feature type="transmembrane region" description="Helical" evidence="5">
    <location>
        <begin position="109"/>
        <end position="133"/>
    </location>
</feature>
<evidence type="ECO:0000313" key="6">
    <source>
        <dbReference type="Proteomes" id="UP000192223"/>
    </source>
</evidence>
<dbReference type="AlphaFoldDB" id="A0A1W4XMP9"/>
<feature type="transmembrane region" description="Helical" evidence="5">
    <location>
        <begin position="192"/>
        <end position="212"/>
    </location>
</feature>
<dbReference type="InParanoid" id="A0A1W4XMP9"/>
<dbReference type="STRING" id="224129.A0A1W4XMP9"/>
<dbReference type="Proteomes" id="UP000192223">
    <property type="component" value="Unplaced"/>
</dbReference>
<evidence type="ECO:0000256" key="3">
    <source>
        <dbReference type="ARBA" id="ARBA00022989"/>
    </source>
</evidence>
<dbReference type="GO" id="GO:0005737">
    <property type="term" value="C:cytoplasm"/>
    <property type="evidence" value="ECO:0007669"/>
    <property type="project" value="TreeGrafter"/>
</dbReference>